<dbReference type="InterPro" id="IPR051784">
    <property type="entry name" value="Nod_factor_ABC_transporter"/>
</dbReference>
<evidence type="ECO:0000256" key="1">
    <source>
        <dbReference type="ARBA" id="ARBA00004141"/>
    </source>
</evidence>
<evidence type="ECO:0000256" key="4">
    <source>
        <dbReference type="ARBA" id="ARBA00023136"/>
    </source>
</evidence>
<dbReference type="InterPro" id="IPR047817">
    <property type="entry name" value="ABC2_TM_bact-type"/>
</dbReference>
<dbReference type="PANTHER" id="PTHR43229:SF2">
    <property type="entry name" value="NODULATION PROTEIN J"/>
    <property type="match status" value="1"/>
</dbReference>
<dbReference type="PANTHER" id="PTHR43229">
    <property type="entry name" value="NODULATION PROTEIN J"/>
    <property type="match status" value="1"/>
</dbReference>
<proteinExistence type="predicted"/>
<gene>
    <name evidence="7" type="ORF">CM19_00865</name>
</gene>
<feature type="domain" description="ABC transmembrane type-2" evidence="6">
    <location>
        <begin position="30"/>
        <end position="274"/>
    </location>
</feature>
<dbReference type="PIRSF" id="PIRSF006648">
    <property type="entry name" value="DrrB"/>
    <property type="match status" value="1"/>
</dbReference>
<evidence type="ECO:0000313" key="8">
    <source>
        <dbReference type="Proteomes" id="UP000024332"/>
    </source>
</evidence>
<dbReference type="PRINTS" id="PR00164">
    <property type="entry name" value="ABC2TRNSPORT"/>
</dbReference>
<feature type="transmembrane region" description="Helical" evidence="5">
    <location>
        <begin position="33"/>
        <end position="51"/>
    </location>
</feature>
<comment type="caution">
    <text evidence="7">The sequence shown here is derived from an EMBL/GenBank/DDBJ whole genome shotgun (WGS) entry which is preliminary data.</text>
</comment>
<dbReference type="InterPro" id="IPR000412">
    <property type="entry name" value="ABC_2_transport"/>
</dbReference>
<dbReference type="RefSeq" id="WP_048098540.1">
    <property type="nucleotide sequence ID" value="NZ_JFZT01000014.1"/>
</dbReference>
<dbReference type="PROSITE" id="PS51012">
    <property type="entry name" value="ABC_TM2"/>
    <property type="match status" value="1"/>
</dbReference>
<dbReference type="GO" id="GO:0043190">
    <property type="term" value="C:ATP-binding cassette (ABC) transporter complex"/>
    <property type="evidence" value="ECO:0007669"/>
    <property type="project" value="InterPro"/>
</dbReference>
<keyword evidence="8" id="KW-1185">Reference proteome</keyword>
<dbReference type="STRING" id="1160895.CM19_00865"/>
<comment type="subcellular location">
    <subcellularLocation>
        <location evidence="1">Membrane</location>
        <topology evidence="1">Multi-pass membrane protein</topology>
    </subcellularLocation>
</comment>
<feature type="transmembrane region" description="Helical" evidence="5">
    <location>
        <begin position="63"/>
        <end position="82"/>
    </location>
</feature>
<dbReference type="AlphaFoldDB" id="A0A031LWL4"/>
<keyword evidence="3 5" id="KW-1133">Transmembrane helix</keyword>
<dbReference type="Pfam" id="PF01061">
    <property type="entry name" value="ABC2_membrane"/>
    <property type="match status" value="1"/>
</dbReference>
<feature type="transmembrane region" description="Helical" evidence="5">
    <location>
        <begin position="179"/>
        <end position="197"/>
    </location>
</feature>
<dbReference type="GO" id="GO:0140359">
    <property type="term" value="F:ABC-type transporter activity"/>
    <property type="evidence" value="ECO:0007669"/>
    <property type="project" value="InterPro"/>
</dbReference>
<organism evidence="7 8">
    <name type="scientific">Candidatus Acidianus copahuensis</name>
    <dbReference type="NCBI Taxonomy" id="1160895"/>
    <lineage>
        <taxon>Archaea</taxon>
        <taxon>Thermoproteota</taxon>
        <taxon>Thermoprotei</taxon>
        <taxon>Sulfolobales</taxon>
        <taxon>Sulfolobaceae</taxon>
        <taxon>Acidianus</taxon>
    </lineage>
</organism>
<sequence length="283" mass="32613">MKKEIFRIRLFQLFWAIIYRSFKRTFTSYTVLIIYFIQPFFWLFTLGISFNRILTPSVLHSSFLTYLGTGLVVLFSLNLPIFNSFTSLIDFNSSIIKFFRLTGYNLEAYYVLSNVLIYTAISVINFATIISISSILGDEGLLFSLSSILGTFILILIITTISYCLGIIIYSKINVASGASYLISLIITVLMVFSGIYYPIQYLPEYERIIVFISPYSQAISLARYYLIGYKASELDSLWFYSFNPQTQVVLSFLYIIPIATVLFLYSIKVLRKSKSMMEGIYR</sequence>
<reference evidence="7 8" key="1">
    <citation type="submission" date="2014-03" db="EMBL/GenBank/DDBJ databases">
        <title>Draft genome sequence of the novel thermoacidophilic archaea Acidianus copahuensis ALE1 strain, isolated from Copahue volcanic area in Neuquen Argentina.</title>
        <authorList>
            <person name="Urbieta M.S."/>
            <person name="Rascovan N."/>
            <person name="Castro C."/>
            <person name="Revale S."/>
            <person name="Giaveno M.A."/>
            <person name="Vazquez M.P."/>
            <person name="Donati E.R."/>
        </authorList>
    </citation>
    <scope>NUCLEOTIDE SEQUENCE [LARGE SCALE GENOMIC DNA]</scope>
    <source>
        <strain evidence="7 8">ALE1</strain>
    </source>
</reference>
<dbReference type="InterPro" id="IPR013525">
    <property type="entry name" value="ABC2_TM"/>
</dbReference>
<evidence type="ECO:0000256" key="3">
    <source>
        <dbReference type="ARBA" id="ARBA00022989"/>
    </source>
</evidence>
<feature type="transmembrane region" description="Helical" evidence="5">
    <location>
        <begin position="115"/>
        <end position="136"/>
    </location>
</feature>
<name>A0A031LWL4_9CREN</name>
<dbReference type="Proteomes" id="UP000024332">
    <property type="component" value="Unassembled WGS sequence"/>
</dbReference>
<evidence type="ECO:0000313" key="7">
    <source>
        <dbReference type="EMBL" id="EZQ11533.1"/>
    </source>
</evidence>
<dbReference type="OrthoDB" id="385103at2157"/>
<keyword evidence="4 5" id="KW-0472">Membrane</keyword>
<feature type="transmembrane region" description="Helical" evidence="5">
    <location>
        <begin position="248"/>
        <end position="268"/>
    </location>
</feature>
<feature type="transmembrane region" description="Helical" evidence="5">
    <location>
        <begin position="148"/>
        <end position="173"/>
    </location>
</feature>
<keyword evidence="2 5" id="KW-0812">Transmembrane</keyword>
<evidence type="ECO:0000259" key="6">
    <source>
        <dbReference type="PROSITE" id="PS51012"/>
    </source>
</evidence>
<accession>A0A031LWL4</accession>
<dbReference type="EMBL" id="JFZT01000014">
    <property type="protein sequence ID" value="EZQ11533.1"/>
    <property type="molecule type" value="Genomic_DNA"/>
</dbReference>
<evidence type="ECO:0000256" key="2">
    <source>
        <dbReference type="ARBA" id="ARBA00022692"/>
    </source>
</evidence>
<evidence type="ECO:0000256" key="5">
    <source>
        <dbReference type="SAM" id="Phobius"/>
    </source>
</evidence>
<protein>
    <submittedName>
        <fullName evidence="7">Membrane protein</fullName>
    </submittedName>
</protein>